<feature type="compositionally biased region" description="Low complexity" evidence="1">
    <location>
        <begin position="233"/>
        <end position="245"/>
    </location>
</feature>
<dbReference type="Proteomes" id="UP000093819">
    <property type="component" value="Unassembled WGS sequence"/>
</dbReference>
<comment type="caution">
    <text evidence="3">The sequence shown here is derived from an EMBL/GenBank/DDBJ whole genome shotgun (WGS) entry which is preliminary data.</text>
</comment>
<feature type="domain" description="DUF222" evidence="2">
    <location>
        <begin position="18"/>
        <end position="154"/>
    </location>
</feature>
<name>A0A1A3NYR0_MYCAS</name>
<accession>A0A1A3NYR0</accession>
<feature type="region of interest" description="Disordered" evidence="1">
    <location>
        <begin position="150"/>
        <end position="245"/>
    </location>
</feature>
<evidence type="ECO:0000259" key="2">
    <source>
        <dbReference type="Pfam" id="PF02720"/>
    </source>
</evidence>
<evidence type="ECO:0000256" key="1">
    <source>
        <dbReference type="SAM" id="MobiDB-lite"/>
    </source>
</evidence>
<reference evidence="3 4" key="1">
    <citation type="submission" date="2016-06" db="EMBL/GenBank/DDBJ databases">
        <authorList>
            <person name="Kjaerup R.B."/>
            <person name="Dalgaard T.S."/>
            <person name="Juul-Madsen H.R."/>
        </authorList>
    </citation>
    <scope>NUCLEOTIDE SEQUENCE [LARGE SCALE GENOMIC DNA]</scope>
    <source>
        <strain evidence="3 4">1245335.1</strain>
    </source>
</reference>
<evidence type="ECO:0000313" key="4">
    <source>
        <dbReference type="Proteomes" id="UP000093819"/>
    </source>
</evidence>
<protein>
    <recommendedName>
        <fullName evidence="2">DUF222 domain-containing protein</fullName>
    </recommendedName>
</protein>
<evidence type="ECO:0000313" key="3">
    <source>
        <dbReference type="EMBL" id="OBK27076.1"/>
    </source>
</evidence>
<dbReference type="InterPro" id="IPR003870">
    <property type="entry name" value="DUF222"/>
</dbReference>
<sequence length="245" mass="24632">MFDDVDDAGLVDAMVAGAAAESIAAAGRLSAIAELVARHGEGPPDSARWSCDNWDMLAAQVGAAHNISHAKASAQMYLACALRHRLPRVQALLAAGTITVHLASTIVWHTDLIDDPAILARIDAALAADATRYGPLSAPKTATAIDALITRHDPAPPPPPPPPTAAATSSSPPPTTPAPPPFGAPCPPSTPPCSTGACKTWPAACAGPTPAPWANAAPTPSAPWPPTAPTWPAPAATPTAPTATG</sequence>
<gene>
    <name evidence="3" type="ORF">A5635_12030</name>
</gene>
<feature type="compositionally biased region" description="Pro residues" evidence="1">
    <location>
        <begin position="155"/>
        <end position="164"/>
    </location>
</feature>
<feature type="compositionally biased region" description="Pro residues" evidence="1">
    <location>
        <begin position="171"/>
        <end position="191"/>
    </location>
</feature>
<dbReference type="EMBL" id="LZLR01000008">
    <property type="protein sequence ID" value="OBK27076.1"/>
    <property type="molecule type" value="Genomic_DNA"/>
</dbReference>
<organism evidence="3 4">
    <name type="scientific">Mycobacterium asiaticum</name>
    <dbReference type="NCBI Taxonomy" id="1790"/>
    <lineage>
        <taxon>Bacteria</taxon>
        <taxon>Bacillati</taxon>
        <taxon>Actinomycetota</taxon>
        <taxon>Actinomycetes</taxon>
        <taxon>Mycobacteriales</taxon>
        <taxon>Mycobacteriaceae</taxon>
        <taxon>Mycobacterium</taxon>
    </lineage>
</organism>
<feature type="compositionally biased region" description="Pro residues" evidence="1">
    <location>
        <begin position="220"/>
        <end position="232"/>
    </location>
</feature>
<dbReference type="OrthoDB" id="5242272at2"/>
<proteinExistence type="predicted"/>
<dbReference type="AlphaFoldDB" id="A0A1A3NYR0"/>
<dbReference type="Pfam" id="PF02720">
    <property type="entry name" value="DUF222"/>
    <property type="match status" value="1"/>
</dbReference>